<proteinExistence type="predicted"/>
<dbReference type="InterPro" id="IPR029058">
    <property type="entry name" value="AB_hydrolase_fold"/>
</dbReference>
<dbReference type="InParanoid" id="A0A078AGW2"/>
<dbReference type="SUPFAM" id="SSF53474">
    <property type="entry name" value="alpha/beta-Hydrolases"/>
    <property type="match status" value="1"/>
</dbReference>
<keyword evidence="3" id="KW-1185">Reference proteome</keyword>
<dbReference type="GO" id="GO:0016020">
    <property type="term" value="C:membrane"/>
    <property type="evidence" value="ECO:0007669"/>
    <property type="project" value="TreeGrafter"/>
</dbReference>
<evidence type="ECO:0000313" key="2">
    <source>
        <dbReference type="EMBL" id="CDW81459.1"/>
    </source>
</evidence>
<protein>
    <recommendedName>
        <fullName evidence="4">Serine aminopeptidase S33 domain-containing protein</fullName>
    </recommendedName>
</protein>
<reference evidence="2 3" key="1">
    <citation type="submission" date="2014-06" db="EMBL/GenBank/DDBJ databases">
        <authorList>
            <person name="Swart Estienne"/>
        </authorList>
    </citation>
    <scope>NUCLEOTIDE SEQUENCE [LARGE SCALE GENOMIC DNA]</scope>
    <source>
        <strain evidence="2 3">130c</strain>
    </source>
</reference>
<dbReference type="EMBL" id="CCKQ01009970">
    <property type="protein sequence ID" value="CDW81459.1"/>
    <property type="molecule type" value="Genomic_DNA"/>
</dbReference>
<evidence type="ECO:0000313" key="3">
    <source>
        <dbReference type="Proteomes" id="UP000039865"/>
    </source>
</evidence>
<accession>A0A078AGW2</accession>
<name>A0A078AGW2_STYLE</name>
<dbReference type="AlphaFoldDB" id="A0A078AGW2"/>
<dbReference type="Gene3D" id="3.40.50.1820">
    <property type="entry name" value="alpha/beta hydrolase"/>
    <property type="match status" value="1"/>
</dbReference>
<organism evidence="2 3">
    <name type="scientific">Stylonychia lemnae</name>
    <name type="common">Ciliate</name>
    <dbReference type="NCBI Taxonomy" id="5949"/>
    <lineage>
        <taxon>Eukaryota</taxon>
        <taxon>Sar</taxon>
        <taxon>Alveolata</taxon>
        <taxon>Ciliophora</taxon>
        <taxon>Intramacronucleata</taxon>
        <taxon>Spirotrichea</taxon>
        <taxon>Stichotrichia</taxon>
        <taxon>Sporadotrichida</taxon>
        <taxon>Oxytrichidae</taxon>
        <taxon>Stylonychinae</taxon>
        <taxon>Stylonychia</taxon>
    </lineage>
</organism>
<evidence type="ECO:0008006" key="4">
    <source>
        <dbReference type="Google" id="ProtNLM"/>
    </source>
</evidence>
<dbReference type="PANTHER" id="PTHR12277">
    <property type="entry name" value="ALPHA/BETA HYDROLASE DOMAIN-CONTAINING PROTEIN"/>
    <property type="match status" value="1"/>
</dbReference>
<feature type="compositionally biased region" description="Polar residues" evidence="1">
    <location>
        <begin position="470"/>
        <end position="496"/>
    </location>
</feature>
<gene>
    <name evidence="2" type="primary">Contig18415.g19564</name>
    <name evidence="2" type="ORF">STYLEM_10476</name>
</gene>
<feature type="region of interest" description="Disordered" evidence="1">
    <location>
        <begin position="661"/>
        <end position="696"/>
    </location>
</feature>
<dbReference type="Proteomes" id="UP000039865">
    <property type="component" value="Unassembled WGS sequence"/>
</dbReference>
<feature type="region of interest" description="Disordered" evidence="1">
    <location>
        <begin position="470"/>
        <end position="506"/>
    </location>
</feature>
<dbReference type="OrthoDB" id="10249433at2759"/>
<evidence type="ECO:0000256" key="1">
    <source>
        <dbReference type="SAM" id="MobiDB-lite"/>
    </source>
</evidence>
<dbReference type="GO" id="GO:0008474">
    <property type="term" value="F:palmitoyl-(protein) hydrolase activity"/>
    <property type="evidence" value="ECO:0007669"/>
    <property type="project" value="TreeGrafter"/>
</dbReference>
<sequence length="696" mass="80594">MNNYLACRKIVIMIKSLEAQIEAQRESQMIVHHDQEHFLDKLKVLKKQLQLTKVIFGSHEQTLWDFSELELTIQNAVDSMCASFSFQQKKKHLPKLHEAILQIEGDLHISLAKTTPRESLERFFNAKVFGTIEQMRVEMELRYKAKQVYLKSQDKTVIHGYWVSCHQAQYEEMNDNENDNSYEEYRNNSKPQNNRYPTMIFCNPNAGFAEFFQYQSDWLDYYFYLGINVFVWNYRGFGLSEGRPSPKKLKEDSEIVAQYVRSKTQHPKIGAHGLSMGGLFACYLGRKGLVDFVFADRTFANLDNVPIYSMGMWAKWGMKFFTLWKEVDATRDYIFTNCYKVIAQDPSDEVINDNASLKTGISLRIVQDISEYYHILNRDETKVLFQNLDEVFTVIFELELQNKKLRKKFSGNKSNLSTTQASLNAKYESMTGNNSPNDYLLQTNHGSTMDGLQKPASEIEHSYLLTDLDSTTNRSQQNSPNSSALHTSGNFKTLTSSRKRAIKSQAIKEKERKIRERENDQQTDFYEYLELLVTFYKLMMRLDSAGRTLQSTKLHEFRKQMKLTVQQKRDFNIAQGNIMKNILTKFEVIDFYLSKMESFLGKKHQNLAHKSTASNCGDSVYSGSPKSSTSERMISLDEEIGKENEIEMSEFDVAMKNIEKKRNQVEDDNEVGNKGKKRISSLTEKNVMGLGQDNGI</sequence>
<dbReference type="PANTHER" id="PTHR12277:SF81">
    <property type="entry name" value="PROTEIN ABHD13"/>
    <property type="match status" value="1"/>
</dbReference>